<reference evidence="1" key="1">
    <citation type="submission" date="2024-09" db="EMBL/GenBank/DDBJ databases">
        <title>Black Yeasts Isolated from many extreme environments.</title>
        <authorList>
            <person name="Coleine C."/>
            <person name="Stajich J.E."/>
            <person name="Selbmann L."/>
        </authorList>
    </citation>
    <scope>NUCLEOTIDE SEQUENCE</scope>
    <source>
        <strain evidence="1">CCFEE 5737</strain>
    </source>
</reference>
<accession>A0ACC3DL54</accession>
<sequence>MLNNSKQPASEAYRRIIDALCTDIQFRVERTAERAGWAILNFRIAPDNIRTALKQDFVRCTFFRGHRWGLSNWVIAALFSLSGESLWALEVSDSSLGDSILNANRIPAKPLNDKTGINPDYLRRVEAQAIQTVNYMSTSQDLALRRVDHSWDAIPYQTPQATASSKPPQQPCLFVPTLFVRSSRLFHHTLDASEQFLQETLRLECHGFDNKTGMVKSILHGVLKKPENLHEMLTANPDSDVAFYKNGMFSVVLLYPFGTSCVSKLIGRLNSISQIRSYVRTLKKYNLKTQKFSLNEIIFVYHDSPTLTANINFIEGNPVRFGISTTNIKFAASNPHRRIHTLCEAQLNASSAGFEQVIHLLRHTLPLMRAFEAIEQRAIEIPSPQTSVTVHLRSIEKYRLTYAGLCTFDVILRRNRDLLEWHVEDALFKQPPNNRGSRAEGLKAPLEELFRDRGDGWEGMKSALVCRIDAVEAVLLKLDDVIRQAKTTQESDAVAQSAGEQHDVITLD</sequence>
<evidence type="ECO:0000313" key="2">
    <source>
        <dbReference type="Proteomes" id="UP001186974"/>
    </source>
</evidence>
<comment type="caution">
    <text evidence="1">The sequence shown here is derived from an EMBL/GenBank/DDBJ whole genome shotgun (WGS) entry which is preliminary data.</text>
</comment>
<gene>
    <name evidence="1" type="ORF">LTS18_010626</name>
</gene>
<dbReference type="EMBL" id="JAWDJW010002998">
    <property type="protein sequence ID" value="KAK3077303.1"/>
    <property type="molecule type" value="Genomic_DNA"/>
</dbReference>
<name>A0ACC3DL54_9PEZI</name>
<protein>
    <submittedName>
        <fullName evidence="1">Uncharacterized protein</fullName>
    </submittedName>
</protein>
<organism evidence="1 2">
    <name type="scientific">Coniosporium uncinatum</name>
    <dbReference type="NCBI Taxonomy" id="93489"/>
    <lineage>
        <taxon>Eukaryota</taxon>
        <taxon>Fungi</taxon>
        <taxon>Dikarya</taxon>
        <taxon>Ascomycota</taxon>
        <taxon>Pezizomycotina</taxon>
        <taxon>Dothideomycetes</taxon>
        <taxon>Dothideomycetes incertae sedis</taxon>
        <taxon>Coniosporium</taxon>
    </lineage>
</organism>
<dbReference type="Proteomes" id="UP001186974">
    <property type="component" value="Unassembled WGS sequence"/>
</dbReference>
<keyword evidence="2" id="KW-1185">Reference proteome</keyword>
<evidence type="ECO:0000313" key="1">
    <source>
        <dbReference type="EMBL" id="KAK3077303.1"/>
    </source>
</evidence>
<proteinExistence type="predicted"/>